<keyword evidence="4" id="KW-0328">Glycosyltransferase</keyword>
<sequence length="368" mass="42644">MVQDFLERKNLDNPNTYPNILNIRIDDANDIITCIEISRSSNIILCGTEDSQILLYDLYYQESFSENQSMIQNIFDNMQNTSQKDPLIKLKSKFQGHEDTITSLSILYNENFFISSSTDLSIRLWDIRMVVCIQIFKGHLSTIWQCKFAHQGFLFASCSADNTAIIWSTNSIYPHRVFVGHSRDVILAEFSFSLSHLITAGLDFVVKFWKIKTSQCVLSVQFASQITALKISYSGAYLVIGQENGDIRIWDLINVEQEKCVHIQNIFSRDPIRFVDISFDENTVIAGTDKLLAYYYVQDFKSNTGNDVYEDFYIGEQEFIQKMNDQRFDGIEPKEIFEIQKIKSEKYLRAQMHNRNFILAISKQSNIN</sequence>
<protein>
    <submittedName>
        <fullName evidence="4">Transcription initiation factor tfiid, putative</fullName>
        <ecNumber evidence="4">2.4.1.37</ecNumber>
    </submittedName>
</protein>
<dbReference type="SMART" id="SM00320">
    <property type="entry name" value="WD40"/>
    <property type="match status" value="6"/>
</dbReference>
<name>G0R157_ICHMU</name>
<dbReference type="Pfam" id="PF00400">
    <property type="entry name" value="WD40"/>
    <property type="match status" value="5"/>
</dbReference>
<evidence type="ECO:0000313" key="5">
    <source>
        <dbReference type="Proteomes" id="UP000008983"/>
    </source>
</evidence>
<keyword evidence="5" id="KW-1185">Reference proteome</keyword>
<feature type="repeat" description="WD" evidence="3">
    <location>
        <begin position="136"/>
        <end position="171"/>
    </location>
</feature>
<evidence type="ECO:0000256" key="1">
    <source>
        <dbReference type="ARBA" id="ARBA00022574"/>
    </source>
</evidence>
<dbReference type="STRING" id="857967.G0R157"/>
<organism evidence="4 5">
    <name type="scientific">Ichthyophthirius multifiliis</name>
    <name type="common">White spot disease agent</name>
    <name type="synonym">Ich</name>
    <dbReference type="NCBI Taxonomy" id="5932"/>
    <lineage>
        <taxon>Eukaryota</taxon>
        <taxon>Sar</taxon>
        <taxon>Alveolata</taxon>
        <taxon>Ciliophora</taxon>
        <taxon>Intramacronucleata</taxon>
        <taxon>Oligohymenophorea</taxon>
        <taxon>Hymenostomatida</taxon>
        <taxon>Ophryoglenina</taxon>
        <taxon>Ichthyophthirius</taxon>
    </lineage>
</organism>
<dbReference type="PROSITE" id="PS50082">
    <property type="entry name" value="WD_REPEATS_2"/>
    <property type="match status" value="4"/>
</dbReference>
<dbReference type="EC" id="2.4.1.37" evidence="4"/>
<dbReference type="OMA" id="QFFAISY"/>
<dbReference type="InParanoid" id="G0R157"/>
<keyword evidence="4" id="KW-0808">Transferase</keyword>
<feature type="repeat" description="WD" evidence="3">
    <location>
        <begin position="94"/>
        <end position="128"/>
    </location>
</feature>
<evidence type="ECO:0000256" key="3">
    <source>
        <dbReference type="PROSITE-ProRule" id="PRU00221"/>
    </source>
</evidence>
<feature type="repeat" description="WD" evidence="3">
    <location>
        <begin position="178"/>
        <end position="219"/>
    </location>
</feature>
<dbReference type="GO" id="GO:0016251">
    <property type="term" value="F:RNA polymerase II general transcription initiation factor activity"/>
    <property type="evidence" value="ECO:0007669"/>
    <property type="project" value="TreeGrafter"/>
</dbReference>
<evidence type="ECO:0000256" key="2">
    <source>
        <dbReference type="ARBA" id="ARBA00022737"/>
    </source>
</evidence>
<dbReference type="AlphaFoldDB" id="G0R157"/>
<dbReference type="GO" id="GO:0005669">
    <property type="term" value="C:transcription factor TFIID complex"/>
    <property type="evidence" value="ECO:0007669"/>
    <property type="project" value="TreeGrafter"/>
</dbReference>
<dbReference type="PANTHER" id="PTHR19879:SF1">
    <property type="entry name" value="CANNONBALL-RELATED"/>
    <property type="match status" value="1"/>
</dbReference>
<dbReference type="PROSITE" id="PS00678">
    <property type="entry name" value="WD_REPEATS_1"/>
    <property type="match status" value="1"/>
</dbReference>
<keyword evidence="2" id="KW-0677">Repeat</keyword>
<dbReference type="SUPFAM" id="SSF50978">
    <property type="entry name" value="WD40 repeat-like"/>
    <property type="match status" value="1"/>
</dbReference>
<gene>
    <name evidence="4" type="ORF">IMG5_168600</name>
</gene>
<dbReference type="OrthoDB" id="10266330at2759"/>
<dbReference type="Gene3D" id="2.130.10.10">
    <property type="entry name" value="YVTN repeat-like/Quinoprotein amine dehydrogenase"/>
    <property type="match status" value="2"/>
</dbReference>
<accession>G0R157</accession>
<dbReference type="EMBL" id="GL984209">
    <property type="protein sequence ID" value="EGR28824.1"/>
    <property type="molecule type" value="Genomic_DNA"/>
</dbReference>
<keyword evidence="1 3" id="KW-0853">WD repeat</keyword>
<evidence type="ECO:0000313" key="4">
    <source>
        <dbReference type="EMBL" id="EGR28824.1"/>
    </source>
</evidence>
<dbReference type="Proteomes" id="UP000008983">
    <property type="component" value="Unassembled WGS sequence"/>
</dbReference>
<dbReference type="InterPro" id="IPR036322">
    <property type="entry name" value="WD40_repeat_dom_sf"/>
</dbReference>
<dbReference type="GeneID" id="14904897"/>
<dbReference type="RefSeq" id="XP_004030060.1">
    <property type="nucleotide sequence ID" value="XM_004030012.1"/>
</dbReference>
<proteinExistence type="predicted"/>
<dbReference type="PANTHER" id="PTHR19879">
    <property type="entry name" value="TRANSCRIPTION INITIATION FACTOR TFIID"/>
    <property type="match status" value="1"/>
</dbReference>
<dbReference type="GO" id="GO:0004381">
    <property type="term" value="F:fucosylgalactoside 3-alpha-galactosyltransferase activity"/>
    <property type="evidence" value="ECO:0007669"/>
    <property type="project" value="UniProtKB-EC"/>
</dbReference>
<reference evidence="4 5" key="1">
    <citation type="submission" date="2011-07" db="EMBL/GenBank/DDBJ databases">
        <authorList>
            <person name="Coyne R."/>
            <person name="Brami D."/>
            <person name="Johnson J."/>
            <person name="Hostetler J."/>
            <person name="Hannick L."/>
            <person name="Clark T."/>
            <person name="Cassidy-Hanley D."/>
            <person name="Inman J."/>
        </authorList>
    </citation>
    <scope>NUCLEOTIDE SEQUENCE [LARGE SCALE GENOMIC DNA]</scope>
    <source>
        <strain evidence="4 5">G5</strain>
    </source>
</reference>
<feature type="repeat" description="WD" evidence="3">
    <location>
        <begin position="226"/>
        <end position="252"/>
    </location>
</feature>
<dbReference type="InterPro" id="IPR001680">
    <property type="entry name" value="WD40_rpt"/>
</dbReference>
<dbReference type="InterPro" id="IPR015943">
    <property type="entry name" value="WD40/YVTN_repeat-like_dom_sf"/>
</dbReference>
<dbReference type="eggNOG" id="KOG0263">
    <property type="taxonomic scope" value="Eukaryota"/>
</dbReference>
<dbReference type="GO" id="GO:0006367">
    <property type="term" value="P:transcription initiation at RNA polymerase II promoter"/>
    <property type="evidence" value="ECO:0007669"/>
    <property type="project" value="TreeGrafter"/>
</dbReference>
<dbReference type="InterPro" id="IPR019775">
    <property type="entry name" value="WD40_repeat_CS"/>
</dbReference>
<dbReference type="PROSITE" id="PS50294">
    <property type="entry name" value="WD_REPEATS_REGION"/>
    <property type="match status" value="1"/>
</dbReference>